<dbReference type="AlphaFoldDB" id="A0A4D9F805"/>
<protein>
    <submittedName>
        <fullName evidence="1">Vacuolar protein sorting-associated protein 13D</fullName>
    </submittedName>
</protein>
<accession>A0A4D9F805</accession>
<name>A0A4D9F805_9SAUR</name>
<reference evidence="1 2" key="2">
    <citation type="submission" date="2019-04" db="EMBL/GenBank/DDBJ databases">
        <title>The genome sequence of big-headed turtle.</title>
        <authorList>
            <person name="Gong S."/>
        </authorList>
    </citation>
    <scope>NUCLEOTIDE SEQUENCE [LARGE SCALE GENOMIC DNA]</scope>
    <source>
        <strain evidence="1">DO16091913</strain>
        <tissue evidence="1">Muscle</tissue>
    </source>
</reference>
<keyword evidence="2" id="KW-1185">Reference proteome</keyword>
<comment type="caution">
    <text evidence="1">The sequence shown here is derived from an EMBL/GenBank/DDBJ whole genome shotgun (WGS) entry which is preliminary data.</text>
</comment>
<evidence type="ECO:0000313" key="1">
    <source>
        <dbReference type="EMBL" id="TFK14100.1"/>
    </source>
</evidence>
<sequence>MGNRWDCDITQSKAIKAGVWLRGSGIFIQTCKIHWVLLTHGRKSLWEGFPSPALRGQDSFCISLTDQQKKGRLDIPDISKGKNKQERGFFYTIKQQTEAQLQYVTWRRSHFKRSNLPRASIFPRAHLSASDNSN</sequence>
<evidence type="ECO:0000313" key="2">
    <source>
        <dbReference type="Proteomes" id="UP000297703"/>
    </source>
</evidence>
<reference evidence="1 2" key="1">
    <citation type="submission" date="2019-04" db="EMBL/GenBank/DDBJ databases">
        <title>Draft genome of the big-headed turtle Platysternon megacephalum.</title>
        <authorList>
            <person name="Gong S."/>
        </authorList>
    </citation>
    <scope>NUCLEOTIDE SEQUENCE [LARGE SCALE GENOMIC DNA]</scope>
    <source>
        <strain evidence="1">DO16091913</strain>
        <tissue evidence="1">Muscle</tissue>
    </source>
</reference>
<dbReference type="Proteomes" id="UP000297703">
    <property type="component" value="Unassembled WGS sequence"/>
</dbReference>
<organism evidence="1 2">
    <name type="scientific">Platysternon megacephalum</name>
    <name type="common">big-headed turtle</name>
    <dbReference type="NCBI Taxonomy" id="55544"/>
    <lineage>
        <taxon>Eukaryota</taxon>
        <taxon>Metazoa</taxon>
        <taxon>Chordata</taxon>
        <taxon>Craniata</taxon>
        <taxon>Vertebrata</taxon>
        <taxon>Euteleostomi</taxon>
        <taxon>Archelosauria</taxon>
        <taxon>Testudinata</taxon>
        <taxon>Testudines</taxon>
        <taxon>Cryptodira</taxon>
        <taxon>Durocryptodira</taxon>
        <taxon>Testudinoidea</taxon>
        <taxon>Platysternidae</taxon>
        <taxon>Platysternon</taxon>
    </lineage>
</organism>
<proteinExistence type="predicted"/>
<gene>
    <name evidence="1" type="ORF">DR999_PMT02541</name>
</gene>
<dbReference type="EMBL" id="QXTE01000013">
    <property type="protein sequence ID" value="TFK14100.1"/>
    <property type="molecule type" value="Genomic_DNA"/>
</dbReference>